<keyword evidence="1" id="KW-1133">Transmembrane helix</keyword>
<feature type="chain" id="PRO_5045646322" evidence="2">
    <location>
        <begin position="30"/>
        <end position="246"/>
    </location>
</feature>
<dbReference type="Proteomes" id="UP001183176">
    <property type="component" value="Unassembled WGS sequence"/>
</dbReference>
<proteinExistence type="predicted"/>
<gene>
    <name evidence="4" type="ORF">RM423_08390</name>
</gene>
<dbReference type="Gene3D" id="2.60.40.2230">
    <property type="entry name" value="Uncharacterised protein YcnI-like PF07987, DUF1775"/>
    <property type="match status" value="1"/>
</dbReference>
<name>A0ABU2JAY1_9ACTN</name>
<feature type="domain" description="YncI copper-binding" evidence="3">
    <location>
        <begin position="30"/>
        <end position="180"/>
    </location>
</feature>
<evidence type="ECO:0000313" key="4">
    <source>
        <dbReference type="EMBL" id="MDT0261413.1"/>
    </source>
</evidence>
<feature type="transmembrane region" description="Helical" evidence="1">
    <location>
        <begin position="219"/>
        <end position="241"/>
    </location>
</feature>
<keyword evidence="5" id="KW-1185">Reference proteome</keyword>
<feature type="signal peptide" evidence="2">
    <location>
        <begin position="1"/>
        <end position="29"/>
    </location>
</feature>
<dbReference type="CDD" id="cd08545">
    <property type="entry name" value="YcnI_like"/>
    <property type="match status" value="1"/>
</dbReference>
<keyword evidence="1" id="KW-0812">Transmembrane</keyword>
<organism evidence="4 5">
    <name type="scientific">Jatrophihabitans lederbergiae</name>
    <dbReference type="NCBI Taxonomy" id="3075547"/>
    <lineage>
        <taxon>Bacteria</taxon>
        <taxon>Bacillati</taxon>
        <taxon>Actinomycetota</taxon>
        <taxon>Actinomycetes</taxon>
        <taxon>Jatrophihabitantales</taxon>
        <taxon>Jatrophihabitantaceae</taxon>
        <taxon>Jatrophihabitans</taxon>
    </lineage>
</organism>
<protein>
    <submittedName>
        <fullName evidence="4">YcnI family protein</fullName>
    </submittedName>
</protein>
<evidence type="ECO:0000259" key="3">
    <source>
        <dbReference type="Pfam" id="PF07987"/>
    </source>
</evidence>
<evidence type="ECO:0000256" key="1">
    <source>
        <dbReference type="SAM" id="Phobius"/>
    </source>
</evidence>
<sequence>MSRRTVASSATLSVVTLGMLVAGTGVASAHVTVSAPGAISGGGDTLITFRVPDESDAASTVGLKLRLPIDTPIASVLVQPHPGWTSTTKQSKLSTPIKTDDGEITQAVSEIDWKADSAGTGIKPGQFDQFVVIAGQLPDAGTLIFKVVQTYSDGKTTSWIDVAAPGSTAEPEHPAPVLTLGAAQAAGSASAAPGPAGIGAAVADTSSGTASRPASKGAATAGIVLGIIGVLLGGAALATSLRRRTS</sequence>
<keyword evidence="2" id="KW-0732">Signal</keyword>
<keyword evidence="1" id="KW-0472">Membrane</keyword>
<dbReference type="Pfam" id="PF07987">
    <property type="entry name" value="DUF1775"/>
    <property type="match status" value="1"/>
</dbReference>
<evidence type="ECO:0000313" key="5">
    <source>
        <dbReference type="Proteomes" id="UP001183176"/>
    </source>
</evidence>
<dbReference type="InterPro" id="IPR038507">
    <property type="entry name" value="YcnI-like_sf"/>
</dbReference>
<accession>A0ABU2JAY1</accession>
<dbReference type="InterPro" id="IPR012533">
    <property type="entry name" value="YcnI-copper_dom"/>
</dbReference>
<comment type="caution">
    <text evidence="4">The sequence shown here is derived from an EMBL/GenBank/DDBJ whole genome shotgun (WGS) entry which is preliminary data.</text>
</comment>
<evidence type="ECO:0000256" key="2">
    <source>
        <dbReference type="SAM" id="SignalP"/>
    </source>
</evidence>
<dbReference type="EMBL" id="JAVREH010000007">
    <property type="protein sequence ID" value="MDT0261413.1"/>
    <property type="molecule type" value="Genomic_DNA"/>
</dbReference>
<reference evidence="5" key="1">
    <citation type="submission" date="2023-07" db="EMBL/GenBank/DDBJ databases">
        <title>30 novel species of actinomycetes from the DSMZ collection.</title>
        <authorList>
            <person name="Nouioui I."/>
        </authorList>
    </citation>
    <scope>NUCLEOTIDE SEQUENCE [LARGE SCALE GENOMIC DNA]</scope>
    <source>
        <strain evidence="5">DSM 44399</strain>
    </source>
</reference>
<dbReference type="RefSeq" id="WP_311422569.1">
    <property type="nucleotide sequence ID" value="NZ_JAVREH010000007.1"/>
</dbReference>